<keyword evidence="2" id="KW-1185">Reference proteome</keyword>
<reference evidence="1" key="1">
    <citation type="submission" date="2019-11" db="EMBL/GenBank/DDBJ databases">
        <title>Leishmania tarentolae CDS.</title>
        <authorList>
            <person name="Goto Y."/>
            <person name="Yamagishi J."/>
        </authorList>
    </citation>
    <scope>NUCLEOTIDE SEQUENCE [LARGE SCALE GENOMIC DNA]</scope>
    <source>
        <strain evidence="1">Parrot Tar II</strain>
    </source>
</reference>
<accession>A0A640KJV8</accession>
<dbReference type="EMBL" id="BLBS01000039">
    <property type="protein sequence ID" value="GET89996.1"/>
    <property type="molecule type" value="Genomic_DNA"/>
</dbReference>
<comment type="caution">
    <text evidence="1">The sequence shown here is derived from an EMBL/GenBank/DDBJ whole genome shotgun (WGS) entry which is preliminary data.</text>
</comment>
<gene>
    <name evidence="1" type="ORF">LtaPh_2808000</name>
</gene>
<dbReference type="OrthoDB" id="271972at2759"/>
<sequence length="487" mass="54147">MTLSPRSGDWHIEEPVTLPFHMQADFAAFLVTEYFMKPCKQLNMRQDDTNGLLPLVSLDGLLPSGDIDKIVGRICEQTHLIDDKHVQQRKPFRILEKPLIIPAMLAVLLHRIVFEEAGVFISSLTFDLWASTALGFPARTSRLWLDACAKVEEALEKSSVKQLLSKRSASDTGTHAIEKQADSKGVLFSLWCNACAGLCSSLATPSLSLETCQEHFGHAIEHSISLRKEIESKTTNALHAEGASRFNIHAAGESELCSCLVFHSFFRQLEMLFLRAIDSKAKMNVSAHILCAVFVGCLNSFSYYRYSAQKAESVYRLLDTVAQVADGKNLTHQFNLKSVEGRHLPKYLQRAYVLSSDEIFSMISHCRARNESWAPTAPASPCFAEMNFSTISMSDIYPFSVVTAAGSEVEDMGECSSSTNGGMDPECEEDENFAEMTTILLGEGGDERCTQYILSAEEAAAKRQVQQKLYGEKQYEKKTSVEFPLNV</sequence>
<proteinExistence type="predicted"/>
<evidence type="ECO:0000313" key="2">
    <source>
        <dbReference type="Proteomes" id="UP000419144"/>
    </source>
</evidence>
<dbReference type="Proteomes" id="UP000419144">
    <property type="component" value="Unassembled WGS sequence"/>
</dbReference>
<dbReference type="VEuPathDB" id="TriTrypDB:LtaPh_2808000"/>
<dbReference type="AlphaFoldDB" id="A0A640KJV8"/>
<organism evidence="1 2">
    <name type="scientific">Leishmania tarentolae</name>
    <name type="common">Sauroleishmania tarentolae</name>
    <dbReference type="NCBI Taxonomy" id="5689"/>
    <lineage>
        <taxon>Eukaryota</taxon>
        <taxon>Discoba</taxon>
        <taxon>Euglenozoa</taxon>
        <taxon>Kinetoplastea</taxon>
        <taxon>Metakinetoplastina</taxon>
        <taxon>Trypanosomatida</taxon>
        <taxon>Trypanosomatidae</taxon>
        <taxon>Leishmaniinae</taxon>
        <taxon>Leishmania</taxon>
        <taxon>lizard Leishmania</taxon>
    </lineage>
</organism>
<protein>
    <submittedName>
        <fullName evidence="1">Uncharacterized protein</fullName>
    </submittedName>
</protein>
<evidence type="ECO:0000313" key="1">
    <source>
        <dbReference type="EMBL" id="GET89996.1"/>
    </source>
</evidence>
<name>A0A640KJV8_LEITA</name>